<feature type="compositionally biased region" description="Basic residues" evidence="1">
    <location>
        <begin position="1323"/>
        <end position="1332"/>
    </location>
</feature>
<feature type="region of interest" description="Disordered" evidence="1">
    <location>
        <begin position="278"/>
        <end position="379"/>
    </location>
</feature>
<reference evidence="2" key="1">
    <citation type="submission" date="2022-07" db="EMBL/GenBank/DDBJ databases">
        <title>Phylogenomic reconstructions and comparative analyses of Kickxellomycotina fungi.</title>
        <authorList>
            <person name="Reynolds N.K."/>
            <person name="Stajich J.E."/>
            <person name="Barry K."/>
            <person name="Grigoriev I.V."/>
            <person name="Crous P."/>
            <person name="Smith M.E."/>
        </authorList>
    </citation>
    <scope>NUCLEOTIDE SEQUENCE</scope>
    <source>
        <strain evidence="2">RSA 1196</strain>
    </source>
</reference>
<evidence type="ECO:0000256" key="1">
    <source>
        <dbReference type="SAM" id="MobiDB-lite"/>
    </source>
</evidence>
<feature type="region of interest" description="Disordered" evidence="1">
    <location>
        <begin position="840"/>
        <end position="924"/>
    </location>
</feature>
<feature type="compositionally biased region" description="Polar residues" evidence="1">
    <location>
        <begin position="804"/>
        <end position="819"/>
    </location>
</feature>
<feature type="compositionally biased region" description="Basic and acidic residues" evidence="1">
    <location>
        <begin position="340"/>
        <end position="351"/>
    </location>
</feature>
<protein>
    <submittedName>
        <fullName evidence="2">Uncharacterized protein</fullName>
    </submittedName>
</protein>
<feature type="compositionally biased region" description="Low complexity" evidence="1">
    <location>
        <begin position="678"/>
        <end position="704"/>
    </location>
</feature>
<feature type="compositionally biased region" description="Polar residues" evidence="1">
    <location>
        <begin position="750"/>
        <end position="769"/>
    </location>
</feature>
<accession>A0A9W8AM49</accession>
<feature type="region of interest" description="Disordered" evidence="1">
    <location>
        <begin position="516"/>
        <end position="538"/>
    </location>
</feature>
<feature type="non-terminal residue" evidence="2">
    <location>
        <position position="1332"/>
    </location>
</feature>
<dbReference type="OrthoDB" id="10444705at2759"/>
<evidence type="ECO:0000313" key="3">
    <source>
        <dbReference type="Proteomes" id="UP001150925"/>
    </source>
</evidence>
<feature type="region of interest" description="Disordered" evidence="1">
    <location>
        <begin position="616"/>
        <end position="769"/>
    </location>
</feature>
<feature type="region of interest" description="Disordered" evidence="1">
    <location>
        <begin position="783"/>
        <end position="819"/>
    </location>
</feature>
<feature type="compositionally biased region" description="Basic and acidic residues" evidence="1">
    <location>
        <begin position="147"/>
        <end position="158"/>
    </location>
</feature>
<feature type="compositionally biased region" description="Basic and acidic residues" evidence="1">
    <location>
        <begin position="317"/>
        <end position="329"/>
    </location>
</feature>
<feature type="region of interest" description="Disordered" evidence="1">
    <location>
        <begin position="1234"/>
        <end position="1332"/>
    </location>
</feature>
<proteinExistence type="predicted"/>
<evidence type="ECO:0000313" key="2">
    <source>
        <dbReference type="EMBL" id="KAJ1959529.1"/>
    </source>
</evidence>
<organism evidence="2 3">
    <name type="scientific">Dispira parvispora</name>
    <dbReference type="NCBI Taxonomy" id="1520584"/>
    <lineage>
        <taxon>Eukaryota</taxon>
        <taxon>Fungi</taxon>
        <taxon>Fungi incertae sedis</taxon>
        <taxon>Zoopagomycota</taxon>
        <taxon>Kickxellomycotina</taxon>
        <taxon>Dimargaritomycetes</taxon>
        <taxon>Dimargaritales</taxon>
        <taxon>Dimargaritaceae</taxon>
        <taxon>Dispira</taxon>
    </lineage>
</organism>
<gene>
    <name evidence="2" type="ORF">IWQ62_004573</name>
</gene>
<feature type="compositionally biased region" description="Polar residues" evidence="1">
    <location>
        <begin position="1279"/>
        <end position="1298"/>
    </location>
</feature>
<name>A0A9W8AM49_9FUNG</name>
<feature type="region of interest" description="Disordered" evidence="1">
    <location>
        <begin position="1010"/>
        <end position="1071"/>
    </location>
</feature>
<comment type="caution">
    <text evidence="2">The sequence shown here is derived from an EMBL/GenBank/DDBJ whole genome shotgun (WGS) entry which is preliminary data.</text>
</comment>
<feature type="compositionally biased region" description="Low complexity" evidence="1">
    <location>
        <begin position="895"/>
        <end position="923"/>
    </location>
</feature>
<feature type="compositionally biased region" description="Polar residues" evidence="1">
    <location>
        <begin position="73"/>
        <end position="96"/>
    </location>
</feature>
<dbReference type="EMBL" id="JANBPY010001565">
    <property type="protein sequence ID" value="KAJ1959529.1"/>
    <property type="molecule type" value="Genomic_DNA"/>
</dbReference>
<feature type="compositionally biased region" description="Basic residues" evidence="1">
    <location>
        <begin position="10"/>
        <end position="19"/>
    </location>
</feature>
<feature type="compositionally biased region" description="Low complexity" evidence="1">
    <location>
        <begin position="1234"/>
        <end position="1277"/>
    </location>
</feature>
<dbReference type="Proteomes" id="UP001150925">
    <property type="component" value="Unassembled WGS sequence"/>
</dbReference>
<feature type="region of interest" description="Disordered" evidence="1">
    <location>
        <begin position="73"/>
        <end position="180"/>
    </location>
</feature>
<keyword evidence="3" id="KW-1185">Reference proteome</keyword>
<feature type="compositionally biased region" description="Low complexity" evidence="1">
    <location>
        <begin position="1010"/>
        <end position="1032"/>
    </location>
</feature>
<sequence length="1332" mass="135928">MAAQTQAGAARHKRGHKPVAKPYERSQRSSKTIHSTPGFLGTLKSLVTTPLRWMNTSAEGIGAYSQPLQSAQLPMQGDNDSPPNTPLLRTNGSTSRPPIPTHLEGNGVGRKSVSHKQLHIQSQFHKGQAAAQELSERELESGANGRDMARKRDYKYSPDAKPATRLGGTSQYQEGQTDHDTKRLRTLDGEHAVTDNDDFGIPAILSPYAHNRRLVVTPRGLRPNYPRRFHTVHRTTALHGNRRNEFPHSSKLSVSRVGMNQSPFNAARILEALDSLPGIPVVPRRPLQSGMPRLQRESPSQGELVDEELSPPYLDSDAGRKHPTEEDKATLSPPMRARKRQDSTTHAELRGRNRKFSNHNLSLPYGRSQRSATLARDRELQGVATVADRLNGQRRRSSVKQQELPTDDRVKLSGTFRKQRSGSSSGKLRAFTTRKHAPAPSSVRWKFSANINDLSDEEEEMEQLKNIPPAPIIPPAVLPTVESTSTGEASGKSLPTSNVAISAPTLTPAVVQSTQTTESSFPLATTSTLPETSGATSQPTMSIFGASSQSTSADVGTVSKPASATPAVPTTSFFTVPQSTTSTSTSAASAFTLPASGAAASSSAFGKLTSTPAFGSSTSLEETKPAITMPSFSAPSQSDKKDTATPSGFGAASQAPAFAFGGIPKVQSEPSKPLSFGTTTTPVESSTTSTSSVVKETSEVVSSEAETKPAAAAGFPSQPESKDTGKSAFGWGTSGDSAKPFGKDKEEGSVSASSTASETQPAPTFTGFQSAFGASKPAFGFPSAASADTSISTSSVSTISASTQPTPTGSAFGSSAVSTSGEAAKPISFGFSAGAFGSGSTSAGFGAKPATTADQGKPETTSAPSWTPALSLKPSEPSTADTTAPVSSTPETSQSSAPATVSSAFASAPSTSTTTPASFTGFALPPKTEETKSVFGSTASTGSSTFAFGAVSKPFSGDSTSTTITSATMGTTSETTTPVISFGGTKAEETKPATSGFFSATTKPVVSTSSAPTASAFAPSSGPTSTTTPSFGQANPPSQPSAFGQSATTKPSTFGFGSGSDQKGTSSSTTTASTGFQFGSAATPSTSAATSAFSGFGAKPIEPSTATTTPKSTKDDVMSTDMMGTSPAAAPTFGMANQGSGATTAFGLNSSNASSGTSASPFGGNTGNTFSFGSKPTSSGFAFGANQTKSAGASMGFGGFQSGSVGTSGQNASGSGAAPTAFTFGAAPTATNMNNPPAPSSAPGFGQPAAGNTFSFGAANSPAAPAAPAPSFNFGASSGMGNQPGLSTPSFGQANTPPLSAGVQFNMGAAGNVVNNTAIQGRRIAKPRRRAQ</sequence>
<feature type="compositionally biased region" description="Polar residues" evidence="1">
    <location>
        <begin position="852"/>
        <end position="865"/>
    </location>
</feature>
<feature type="region of interest" description="Disordered" evidence="1">
    <location>
        <begin position="1094"/>
        <end position="1121"/>
    </location>
</feature>
<feature type="compositionally biased region" description="Low complexity" evidence="1">
    <location>
        <begin position="783"/>
        <end position="803"/>
    </location>
</feature>
<feature type="compositionally biased region" description="Polar residues" evidence="1">
    <location>
        <begin position="876"/>
        <end position="894"/>
    </location>
</feature>
<feature type="compositionally biased region" description="Low complexity" evidence="1">
    <location>
        <begin position="1094"/>
        <end position="1111"/>
    </location>
</feature>
<feature type="region of interest" description="Disordered" evidence="1">
    <location>
        <begin position="1"/>
        <end position="40"/>
    </location>
</feature>
<feature type="compositionally biased region" description="Polar residues" evidence="1">
    <location>
        <begin position="1033"/>
        <end position="1052"/>
    </location>
</feature>